<dbReference type="RefSeq" id="WP_260729462.1">
    <property type="nucleotide sequence ID" value="NZ_CP073721.1"/>
</dbReference>
<protein>
    <submittedName>
        <fullName evidence="2">Uncharacterized protein</fullName>
    </submittedName>
</protein>
<proteinExistence type="predicted"/>
<dbReference type="EMBL" id="CP073721">
    <property type="protein sequence ID" value="UWZ40020.1"/>
    <property type="molecule type" value="Genomic_DNA"/>
</dbReference>
<keyword evidence="3" id="KW-1185">Reference proteome</keyword>
<reference evidence="2" key="1">
    <citation type="submission" date="2021-04" db="EMBL/GenBank/DDBJ databases">
        <title>Biosynthetic gene clusters of Dactylosporangioum roseum.</title>
        <authorList>
            <person name="Hartkoorn R.C."/>
            <person name="Beaudoing E."/>
            <person name="Hot D."/>
            <person name="Moureu S."/>
        </authorList>
    </citation>
    <scope>NUCLEOTIDE SEQUENCE</scope>
    <source>
        <strain evidence="2">NRRL B-16295</strain>
    </source>
</reference>
<feature type="region of interest" description="Disordered" evidence="1">
    <location>
        <begin position="119"/>
        <end position="142"/>
    </location>
</feature>
<dbReference type="Proteomes" id="UP001058271">
    <property type="component" value="Chromosome"/>
</dbReference>
<evidence type="ECO:0000313" key="3">
    <source>
        <dbReference type="Proteomes" id="UP001058271"/>
    </source>
</evidence>
<gene>
    <name evidence="2" type="ORF">Drose_18535</name>
</gene>
<accession>A0ABY5ZGC9</accession>
<evidence type="ECO:0000313" key="2">
    <source>
        <dbReference type="EMBL" id="UWZ40020.1"/>
    </source>
</evidence>
<organism evidence="2 3">
    <name type="scientific">Dactylosporangium roseum</name>
    <dbReference type="NCBI Taxonomy" id="47989"/>
    <lineage>
        <taxon>Bacteria</taxon>
        <taxon>Bacillati</taxon>
        <taxon>Actinomycetota</taxon>
        <taxon>Actinomycetes</taxon>
        <taxon>Micromonosporales</taxon>
        <taxon>Micromonosporaceae</taxon>
        <taxon>Dactylosporangium</taxon>
    </lineage>
</organism>
<sequence>MNRRVVGAAAVVAAGAGAGVAIGRAVRGPDGRVRTDRWHCVTINRAPQDLGAKPPPLDELPFPVDIQIRPAPAGRGTELAVRLARPGGRDAVRRLRRVLREARSIAEVGEVLLPDTPGTARPTAISKPLAYATRHGREEGRL</sequence>
<name>A0ABY5ZGC9_9ACTN</name>
<evidence type="ECO:0000256" key="1">
    <source>
        <dbReference type="SAM" id="MobiDB-lite"/>
    </source>
</evidence>